<evidence type="ECO:0000256" key="1">
    <source>
        <dbReference type="ARBA" id="ARBA00005582"/>
    </source>
</evidence>
<organism evidence="5 6">
    <name type="scientific">Nocardioides jiangsuensis</name>
    <dbReference type="NCBI Taxonomy" id="2866161"/>
    <lineage>
        <taxon>Bacteria</taxon>
        <taxon>Bacillati</taxon>
        <taxon>Actinomycetota</taxon>
        <taxon>Actinomycetes</taxon>
        <taxon>Propionibacteriales</taxon>
        <taxon>Nocardioidaceae</taxon>
        <taxon>Nocardioides</taxon>
    </lineage>
</organism>
<dbReference type="RefSeq" id="WP_221023596.1">
    <property type="nucleotide sequence ID" value="NZ_JAIEZQ010000001.1"/>
</dbReference>
<dbReference type="PROSITE" id="PS51462">
    <property type="entry name" value="NUDIX"/>
    <property type="match status" value="1"/>
</dbReference>
<dbReference type="InterPro" id="IPR000086">
    <property type="entry name" value="NUDIX_hydrolase_dom"/>
</dbReference>
<accession>A0ABS7RFN6</accession>
<dbReference type="EMBL" id="JAIEZQ010000001">
    <property type="protein sequence ID" value="MBY9073845.1"/>
    <property type="molecule type" value="Genomic_DNA"/>
</dbReference>
<dbReference type="InterPro" id="IPR020084">
    <property type="entry name" value="NUDIX_hydrolase_CS"/>
</dbReference>
<comment type="caution">
    <text evidence="5">The sequence shown here is derived from an EMBL/GenBank/DDBJ whole genome shotgun (WGS) entry which is preliminary data.</text>
</comment>
<dbReference type="InterPro" id="IPR020476">
    <property type="entry name" value="Nudix_hydrolase"/>
</dbReference>
<feature type="domain" description="Nudix hydrolase" evidence="4">
    <location>
        <begin position="21"/>
        <end position="159"/>
    </location>
</feature>
<evidence type="ECO:0000313" key="5">
    <source>
        <dbReference type="EMBL" id="MBY9073845.1"/>
    </source>
</evidence>
<dbReference type="Pfam" id="PF00293">
    <property type="entry name" value="NUDIX"/>
    <property type="match status" value="1"/>
</dbReference>
<dbReference type="PROSITE" id="PS00893">
    <property type="entry name" value="NUDIX_BOX"/>
    <property type="match status" value="1"/>
</dbReference>
<evidence type="ECO:0000259" key="4">
    <source>
        <dbReference type="PROSITE" id="PS51462"/>
    </source>
</evidence>
<proteinExistence type="inferred from homology"/>
<dbReference type="PRINTS" id="PR00502">
    <property type="entry name" value="NUDIXFAMILY"/>
</dbReference>
<sequence length="159" mass="16919">MPPSTPPPPDDAAVDGVVDGAVRERVACYVVRDLGDGLELLVFDHVDFPDAGTQVPAGGMDPGESVSEAATREVSEECGLSTVAVVRELGTSDRPHAETGRAQHTTYVLATTTDARPGWTWRVGGNGEDEGLLFRCWFTPLPLDGVELSGHQDEFLSTL</sequence>
<gene>
    <name evidence="5" type="ORF">K1X13_03325</name>
</gene>
<keyword evidence="6" id="KW-1185">Reference proteome</keyword>
<evidence type="ECO:0000256" key="2">
    <source>
        <dbReference type="ARBA" id="ARBA00022801"/>
    </source>
</evidence>
<dbReference type="SUPFAM" id="SSF55811">
    <property type="entry name" value="Nudix"/>
    <property type="match status" value="1"/>
</dbReference>
<dbReference type="CDD" id="cd04663">
    <property type="entry name" value="NUDIX_Hydrolase"/>
    <property type="match status" value="1"/>
</dbReference>
<evidence type="ECO:0000256" key="3">
    <source>
        <dbReference type="RuleBase" id="RU003476"/>
    </source>
</evidence>
<evidence type="ECO:0000313" key="6">
    <source>
        <dbReference type="Proteomes" id="UP000754710"/>
    </source>
</evidence>
<reference evidence="5 6" key="1">
    <citation type="submission" date="2021-08" db="EMBL/GenBank/DDBJ databases">
        <title>Nocardioides bacterium WL0053 sp. nov., isolated from the sediment.</title>
        <authorList>
            <person name="Wang L."/>
            <person name="Zhang D."/>
            <person name="Zhang A."/>
        </authorList>
    </citation>
    <scope>NUCLEOTIDE SEQUENCE [LARGE SCALE GENOMIC DNA]</scope>
    <source>
        <strain evidence="5 6">WL0053</strain>
    </source>
</reference>
<comment type="similarity">
    <text evidence="1 3">Belongs to the Nudix hydrolase family.</text>
</comment>
<keyword evidence="2 3" id="KW-0378">Hydrolase</keyword>
<name>A0ABS7RFN6_9ACTN</name>
<dbReference type="Gene3D" id="3.90.79.10">
    <property type="entry name" value="Nucleoside Triphosphate Pyrophosphohydrolase"/>
    <property type="match status" value="1"/>
</dbReference>
<dbReference type="InterPro" id="IPR015797">
    <property type="entry name" value="NUDIX_hydrolase-like_dom_sf"/>
</dbReference>
<dbReference type="Proteomes" id="UP000754710">
    <property type="component" value="Unassembled WGS sequence"/>
</dbReference>
<protein>
    <submittedName>
        <fullName evidence="5">NUDIX domain-containing protein</fullName>
    </submittedName>
</protein>